<gene>
    <name evidence="1" type="ORF">UFOVP1005_7</name>
    <name evidence="2" type="ORF">UFOVP1344_7</name>
    <name evidence="3" type="ORF">UFOVP1602_33</name>
</gene>
<protein>
    <recommendedName>
        <fullName evidence="4">Tail protein</fullName>
    </recommendedName>
</protein>
<evidence type="ECO:0008006" key="4">
    <source>
        <dbReference type="Google" id="ProtNLM"/>
    </source>
</evidence>
<name>A0A6J5S387_9CAUD</name>
<accession>A0A6J5S387</accession>
<reference evidence="2" key="1">
    <citation type="submission" date="2020-05" db="EMBL/GenBank/DDBJ databases">
        <authorList>
            <person name="Chiriac C."/>
            <person name="Salcher M."/>
            <person name="Ghai R."/>
            <person name="Kavagutti S V."/>
        </authorList>
    </citation>
    <scope>NUCLEOTIDE SEQUENCE</scope>
</reference>
<dbReference type="EMBL" id="LR797467">
    <property type="protein sequence ID" value="CAB4218496.1"/>
    <property type="molecule type" value="Genomic_DNA"/>
</dbReference>
<evidence type="ECO:0000313" key="3">
    <source>
        <dbReference type="EMBL" id="CAB4218496.1"/>
    </source>
</evidence>
<proteinExistence type="predicted"/>
<organism evidence="2">
    <name type="scientific">uncultured Caudovirales phage</name>
    <dbReference type="NCBI Taxonomy" id="2100421"/>
    <lineage>
        <taxon>Viruses</taxon>
        <taxon>Duplodnaviria</taxon>
        <taxon>Heunggongvirae</taxon>
        <taxon>Uroviricota</taxon>
        <taxon>Caudoviricetes</taxon>
        <taxon>Peduoviridae</taxon>
        <taxon>Maltschvirus</taxon>
        <taxon>Maltschvirus maltsch</taxon>
    </lineage>
</organism>
<dbReference type="EMBL" id="LR796956">
    <property type="protein sequence ID" value="CAB4177489.1"/>
    <property type="molecule type" value="Genomic_DNA"/>
</dbReference>
<dbReference type="EMBL" id="LR797299">
    <property type="protein sequence ID" value="CAB4199684.1"/>
    <property type="molecule type" value="Genomic_DNA"/>
</dbReference>
<sequence length="340" mass="37129">MIDLNSPISFQIGNGTDLDFNTIIGSQEFSGGSTPLSGYVVESVGIGSVQPIGYTDPKATADGIDVAEAYAGRRTVSMLVSVYGQTRQDLYDKMQQLVNMMRFMPRRYVLENGFRQLKFMLITGDTTQFPATVDHAAGYVEAFFLARPLQIPATEASSSQISGNDSLGYSTKMRLDFLLKYPLKYAQDLDVDSTIPINNTDKYLFNHGVAVADAEVLIEATPGTSQTTDVTIVFSLNGVPITLKVTKTLGIDSTLTRSIRIDYKNQIVYERETDNTSGATVENIAQNLIALDSGATFGTFESAKDYPIGIPVKVSITNTNTTAAITTGYKVTVSWREAWY</sequence>
<evidence type="ECO:0000313" key="2">
    <source>
        <dbReference type="EMBL" id="CAB4199684.1"/>
    </source>
</evidence>
<evidence type="ECO:0000313" key="1">
    <source>
        <dbReference type="EMBL" id="CAB4177489.1"/>
    </source>
</evidence>